<proteinExistence type="predicted"/>
<gene>
    <name evidence="3" type="ORF">COC42_10515</name>
</gene>
<organism evidence="3 4">
    <name type="scientific">Sphingomonas spermidinifaciens</name>
    <dbReference type="NCBI Taxonomy" id="1141889"/>
    <lineage>
        <taxon>Bacteria</taxon>
        <taxon>Pseudomonadati</taxon>
        <taxon>Pseudomonadota</taxon>
        <taxon>Alphaproteobacteria</taxon>
        <taxon>Sphingomonadales</taxon>
        <taxon>Sphingomonadaceae</taxon>
        <taxon>Sphingomonas</taxon>
    </lineage>
</organism>
<feature type="domain" description="DUF6265" evidence="2">
    <location>
        <begin position="40"/>
        <end position="149"/>
    </location>
</feature>
<sequence>MMIRLALAAMFLLAAPAHTQERTRALGTSASPPASIEDLAWLAGSWTGTAMGASVSETYSAPLGGRITGHFVMADHKGGTAFTEIVDYVPIGRSIAYRVRHFNPDMTGWEDKTGKPVVFALLAVEKDRWFFDGMTIERNGPDALTMWVRIDRAGKAEDVPFRLSCAVRP</sequence>
<evidence type="ECO:0000313" key="3">
    <source>
        <dbReference type="EMBL" id="PCD01928.1"/>
    </source>
</evidence>
<dbReference type="Proteomes" id="UP000218366">
    <property type="component" value="Unassembled WGS sequence"/>
</dbReference>
<reference evidence="3 4" key="1">
    <citation type="submission" date="2017-09" db="EMBL/GenBank/DDBJ databases">
        <title>Sphingomonas spermidinifaciens 9NM-10, whole genome shotgun sequence.</title>
        <authorList>
            <person name="Feng G."/>
            <person name="Zhu H."/>
        </authorList>
    </citation>
    <scope>NUCLEOTIDE SEQUENCE [LARGE SCALE GENOMIC DNA]</scope>
    <source>
        <strain evidence="3 4">9NM-10</strain>
    </source>
</reference>
<comment type="caution">
    <text evidence="3">The sequence shown here is derived from an EMBL/GenBank/DDBJ whole genome shotgun (WGS) entry which is preliminary data.</text>
</comment>
<evidence type="ECO:0000313" key="4">
    <source>
        <dbReference type="Proteomes" id="UP000218366"/>
    </source>
</evidence>
<dbReference type="Pfam" id="PF19780">
    <property type="entry name" value="DUF6265"/>
    <property type="match status" value="1"/>
</dbReference>
<dbReference type="AlphaFoldDB" id="A0A2A4B2G9"/>
<dbReference type="EMBL" id="NWMW01000002">
    <property type="protein sequence ID" value="PCD01928.1"/>
    <property type="molecule type" value="Genomic_DNA"/>
</dbReference>
<keyword evidence="1" id="KW-0732">Signal</keyword>
<evidence type="ECO:0000259" key="2">
    <source>
        <dbReference type="Pfam" id="PF19780"/>
    </source>
</evidence>
<name>A0A2A4B2G9_9SPHN</name>
<dbReference type="InterPro" id="IPR046232">
    <property type="entry name" value="DUF6265"/>
</dbReference>
<evidence type="ECO:0000256" key="1">
    <source>
        <dbReference type="SAM" id="SignalP"/>
    </source>
</evidence>
<feature type="chain" id="PRO_5012517215" description="DUF6265 domain-containing protein" evidence="1">
    <location>
        <begin position="20"/>
        <end position="169"/>
    </location>
</feature>
<feature type="signal peptide" evidence="1">
    <location>
        <begin position="1"/>
        <end position="19"/>
    </location>
</feature>
<accession>A0A2A4B2G9</accession>
<keyword evidence="4" id="KW-1185">Reference proteome</keyword>
<protein>
    <recommendedName>
        <fullName evidence="2">DUF6265 domain-containing protein</fullName>
    </recommendedName>
</protein>